<evidence type="ECO:0000313" key="12">
    <source>
        <dbReference type="EMBL" id="WWC66136.1"/>
    </source>
</evidence>
<organism evidence="11">
    <name type="scientific">Kwoniella pini CBS 10737</name>
    <dbReference type="NCBI Taxonomy" id="1296096"/>
    <lineage>
        <taxon>Eukaryota</taxon>
        <taxon>Fungi</taxon>
        <taxon>Dikarya</taxon>
        <taxon>Basidiomycota</taxon>
        <taxon>Agaricomycotina</taxon>
        <taxon>Tremellomycetes</taxon>
        <taxon>Tremellales</taxon>
        <taxon>Cryptococcaceae</taxon>
        <taxon>Kwoniella</taxon>
    </lineage>
</organism>
<proteinExistence type="inferred from homology"/>
<keyword evidence="13" id="KW-1185">Reference proteome</keyword>
<dbReference type="GeneID" id="30176220"/>
<dbReference type="RefSeq" id="XP_019007400.1">
    <property type="nucleotide sequence ID" value="XM_019159536.1"/>
</dbReference>
<evidence type="ECO:0000256" key="5">
    <source>
        <dbReference type="ARBA" id="ARBA00022856"/>
    </source>
</evidence>
<sequence>MAVDENEYGITPVVDSTPSTLMYGDEKKTSLEGEADVKGGHHVAPILQSEETIEEVTGALEVTQQDLIDAEQKLETMSLERCRRIMVQVLELHQHDQNFPTSSLDRMKFFLHDDDVIANPDKHTELITEMKLEALLVTENSPYAEVRANVEPYDSDVPSFTFRVWVLGILFSGIGAFINELFSIRNPSVYVTANVAQLLAYPFGRLMATLPDKRFRLFGKEHSLNPGKFNKKEHMLITIMATVAYNTPYTNYTVFVQALPVYFNQPYAYNFGYQILCGLGSNFCGYGLAGLCRRFLVYPSFCVWPTSLVTIALNRAFHSETNEPVRGPFNRMYYWSREKFFLIMFLAMFVYWWFPGFIFQALSYFNWLSWIAPNAVTLNNITGAINGLGVNPIPTFDFNLLTVQGWVPLVLPAFTILNMFFGMIIAFFMIVGTYFTNAWNTGYLPINSNKLFANDGTRYQVLNILNDDGQFDNDLYQGYSEPWMCAGNLIIYFWFFAIYTATISYTWLYHRHDIALGFRGLFKSLKKKRDDMEEGDDLAEDIHYRLMKKYPEVPEWWYLCVLLVAAGLGMAAIGAWPTYSTPATVIFGLIMGAICVIPVGMITAVTGVQVTMNVLAEFIGGAFAQGNAIQMNFFKMYGYIVTAQTIYFSNDLKLAHYAKIPPKHTFAAQMIATLVSTLVCTAVFNFQLGFANVCTANASFGFTCPGQNTFFTASVFWGTLSAKRLFGPGRRYNALLIGFPVGFVLPFIGYGLQKAFPRQKWLRQLHPVMICAGGLLWSPYNFANYWPVVPLTCLSWLYIKKRYLAFWSKYNYVLAAAWMTGIALAAIVIFFALEIPAVELNWWGNTVSYEGCEGAACRRLPIPDVGYFGVPPNSSRFT</sequence>
<dbReference type="NCBIfam" id="TIGR00727">
    <property type="entry name" value="ISP4_OPT"/>
    <property type="match status" value="1"/>
</dbReference>
<evidence type="ECO:0000256" key="1">
    <source>
        <dbReference type="ARBA" id="ARBA00004141"/>
    </source>
</evidence>
<dbReference type="GO" id="GO:0035673">
    <property type="term" value="F:oligopeptide transmembrane transporter activity"/>
    <property type="evidence" value="ECO:0007669"/>
    <property type="project" value="InterPro"/>
</dbReference>
<protein>
    <submittedName>
        <fullName evidence="11">OPT family small oligopeptide transporter</fullName>
    </submittedName>
</protein>
<dbReference type="Pfam" id="PF03169">
    <property type="entry name" value="OPT"/>
    <property type="match status" value="1"/>
</dbReference>
<keyword evidence="5" id="KW-0571">Peptide transport</keyword>
<evidence type="ECO:0000256" key="10">
    <source>
        <dbReference type="SAM" id="Phobius"/>
    </source>
</evidence>
<evidence type="ECO:0000256" key="6">
    <source>
        <dbReference type="ARBA" id="ARBA00022927"/>
    </source>
</evidence>
<feature type="transmembrane region" description="Helical" evidence="10">
    <location>
        <begin position="782"/>
        <end position="799"/>
    </location>
</feature>
<dbReference type="InterPro" id="IPR004648">
    <property type="entry name" value="Oligpept_transpt"/>
</dbReference>
<feature type="transmembrane region" description="Helical" evidence="10">
    <location>
        <begin position="556"/>
        <end position="579"/>
    </location>
</feature>
<dbReference type="EMBL" id="KV700119">
    <property type="protein sequence ID" value="OCF46181.1"/>
    <property type="molecule type" value="Genomic_DNA"/>
</dbReference>
<dbReference type="Proteomes" id="UP000094020">
    <property type="component" value="Chromosome 1"/>
</dbReference>
<name>A0A1B9HSD7_9TREE</name>
<evidence type="ECO:0000256" key="7">
    <source>
        <dbReference type="ARBA" id="ARBA00022989"/>
    </source>
</evidence>
<reference evidence="12" key="4">
    <citation type="submission" date="2024-02" db="EMBL/GenBank/DDBJ databases">
        <title>Comparative genomics of Cryptococcus and Kwoniella reveals pathogenesis evolution and contrasting modes of karyotype evolution via chromosome fusion or intercentromeric recombination.</title>
        <authorList>
            <person name="Coelho M.A."/>
            <person name="David-Palma M."/>
            <person name="Shea T."/>
            <person name="Bowers K."/>
            <person name="McGinley-Smith S."/>
            <person name="Mohammad A.W."/>
            <person name="Gnirke A."/>
            <person name="Yurkov A.M."/>
            <person name="Nowrousian M."/>
            <person name="Sun S."/>
            <person name="Cuomo C.A."/>
            <person name="Heitman J."/>
        </authorList>
    </citation>
    <scope>NUCLEOTIDE SEQUENCE</scope>
    <source>
        <strain evidence="12">CBS 10737</strain>
    </source>
</reference>
<comment type="similarity">
    <text evidence="2">Belongs to the oligopeptide OPT transporter family.</text>
</comment>
<accession>A0A1B9HSD7</accession>
<feature type="transmembrane region" description="Helical" evidence="10">
    <location>
        <begin position="164"/>
        <end position="182"/>
    </location>
</feature>
<evidence type="ECO:0000256" key="8">
    <source>
        <dbReference type="ARBA" id="ARBA00023136"/>
    </source>
</evidence>
<evidence type="ECO:0000313" key="13">
    <source>
        <dbReference type="Proteomes" id="UP000094020"/>
    </source>
</evidence>
<dbReference type="KEGG" id="kpin:30176220"/>
<keyword evidence="8 10" id="KW-0472">Membrane</keyword>
<evidence type="ECO:0000313" key="11">
    <source>
        <dbReference type="EMBL" id="OCF46181.1"/>
    </source>
</evidence>
<dbReference type="InterPro" id="IPR004813">
    <property type="entry name" value="OPT"/>
</dbReference>
<reference evidence="12" key="2">
    <citation type="submission" date="2013-07" db="EMBL/GenBank/DDBJ databases">
        <authorList>
            <consortium name="The Broad Institute Genome Sequencing Platform"/>
            <person name="Cuomo C."/>
            <person name="Litvintseva A."/>
            <person name="Chen Y."/>
            <person name="Heitman J."/>
            <person name="Sun S."/>
            <person name="Springer D."/>
            <person name="Dromer F."/>
            <person name="Young S.K."/>
            <person name="Zeng Q."/>
            <person name="Gargeya S."/>
            <person name="Fitzgerald M."/>
            <person name="Abouelleil A."/>
            <person name="Alvarado L."/>
            <person name="Berlin A.M."/>
            <person name="Chapman S.B."/>
            <person name="Dewar J."/>
            <person name="Goldberg J."/>
            <person name="Griggs A."/>
            <person name="Gujja S."/>
            <person name="Hansen M."/>
            <person name="Howarth C."/>
            <person name="Imamovic A."/>
            <person name="Larimer J."/>
            <person name="McCowan C."/>
            <person name="Murphy C."/>
            <person name="Pearson M."/>
            <person name="Priest M."/>
            <person name="Roberts A."/>
            <person name="Saif S."/>
            <person name="Shea T."/>
            <person name="Sykes S."/>
            <person name="Wortman J."/>
            <person name="Nusbaum C."/>
            <person name="Birren B."/>
        </authorList>
    </citation>
    <scope>NUCLEOTIDE SEQUENCE</scope>
    <source>
        <strain evidence="12">CBS 10737</strain>
    </source>
</reference>
<feature type="transmembrane region" description="Helical" evidence="10">
    <location>
        <begin position="340"/>
        <end position="361"/>
    </location>
</feature>
<gene>
    <name evidence="11" type="ORF">I206_07851</name>
    <name evidence="12" type="ORF">I206_100036</name>
</gene>
<evidence type="ECO:0000256" key="4">
    <source>
        <dbReference type="ARBA" id="ARBA00022692"/>
    </source>
</evidence>
<feature type="transmembrane region" description="Helical" evidence="10">
    <location>
        <begin position="666"/>
        <end position="688"/>
    </location>
</feature>
<dbReference type="OrthoDB" id="9986677at2759"/>
<feature type="transmembrane region" description="Helical" evidence="10">
    <location>
        <begin position="811"/>
        <end position="833"/>
    </location>
</feature>
<dbReference type="EMBL" id="CP144519">
    <property type="protein sequence ID" value="WWC66136.1"/>
    <property type="molecule type" value="Genomic_DNA"/>
</dbReference>
<reference evidence="11" key="1">
    <citation type="submission" date="2013-07" db="EMBL/GenBank/DDBJ databases">
        <title>The Genome Sequence of Cryptococcus pinus CBS10737.</title>
        <authorList>
            <consortium name="The Broad Institute Genome Sequencing Platform"/>
            <person name="Cuomo C."/>
            <person name="Litvintseva A."/>
            <person name="Chen Y."/>
            <person name="Heitman J."/>
            <person name="Sun S."/>
            <person name="Springer D."/>
            <person name="Dromer F."/>
            <person name="Young S.K."/>
            <person name="Zeng Q."/>
            <person name="Gargeya S."/>
            <person name="Fitzgerald M."/>
            <person name="Abouelleil A."/>
            <person name="Alvarado L."/>
            <person name="Berlin A.M."/>
            <person name="Chapman S.B."/>
            <person name="Dewar J."/>
            <person name="Goldberg J."/>
            <person name="Griggs A."/>
            <person name="Gujja S."/>
            <person name="Hansen M."/>
            <person name="Howarth C."/>
            <person name="Imamovic A."/>
            <person name="Larimer J."/>
            <person name="McCowan C."/>
            <person name="Murphy C."/>
            <person name="Pearson M."/>
            <person name="Priest M."/>
            <person name="Roberts A."/>
            <person name="Saif S."/>
            <person name="Shea T."/>
            <person name="Sykes S."/>
            <person name="Wortman J."/>
            <person name="Nusbaum C."/>
            <person name="Birren B."/>
        </authorList>
    </citation>
    <scope>NUCLEOTIDE SEQUENCE [LARGE SCALE GENOMIC DNA]</scope>
    <source>
        <strain evidence="11">CBS 10737</strain>
    </source>
</reference>
<evidence type="ECO:0000256" key="9">
    <source>
        <dbReference type="SAM" id="Coils"/>
    </source>
</evidence>
<feature type="transmembrane region" description="Helical" evidence="10">
    <location>
        <begin position="489"/>
        <end position="509"/>
    </location>
</feature>
<dbReference type="AlphaFoldDB" id="A0A1B9HSD7"/>
<keyword evidence="9" id="KW-0175">Coiled coil</keyword>
<dbReference type="PANTHER" id="PTHR22601">
    <property type="entry name" value="ISP4 LIKE PROTEIN"/>
    <property type="match status" value="1"/>
</dbReference>
<keyword evidence="4 10" id="KW-0812">Transmembrane</keyword>
<keyword evidence="3" id="KW-0813">Transport</keyword>
<reference evidence="11" key="3">
    <citation type="submission" date="2016-07" db="EMBL/GenBank/DDBJ databases">
        <title>Evolution of pathogenesis and genome organization in the Tremellales.</title>
        <authorList>
            <person name="Cuomo C."/>
            <person name="Litvintseva A."/>
            <person name="Heitman J."/>
            <person name="Chen Y."/>
            <person name="Sun S."/>
            <person name="Springer D."/>
            <person name="Dromer F."/>
            <person name="Young S."/>
            <person name="Zeng Q."/>
            <person name="Chapman S."/>
            <person name="Gujja S."/>
            <person name="Saif S."/>
            <person name="Birren B."/>
        </authorList>
    </citation>
    <scope>NUCLEOTIDE SEQUENCE</scope>
    <source>
        <strain evidence="11">CBS 10737</strain>
    </source>
</reference>
<feature type="transmembrane region" description="Helical" evidence="10">
    <location>
        <begin position="585"/>
        <end position="608"/>
    </location>
</feature>
<keyword evidence="6" id="KW-0653">Protein transport</keyword>
<feature type="transmembrane region" description="Helical" evidence="10">
    <location>
        <begin position="732"/>
        <end position="752"/>
    </location>
</feature>
<evidence type="ECO:0000256" key="3">
    <source>
        <dbReference type="ARBA" id="ARBA00022448"/>
    </source>
</evidence>
<feature type="transmembrane region" description="Helical" evidence="10">
    <location>
        <begin position="409"/>
        <end position="435"/>
    </location>
</feature>
<keyword evidence="7 10" id="KW-1133">Transmembrane helix</keyword>
<dbReference type="NCBIfam" id="TIGR00728">
    <property type="entry name" value="OPT_sfam"/>
    <property type="match status" value="1"/>
</dbReference>
<dbReference type="GO" id="GO:0015031">
    <property type="term" value="P:protein transport"/>
    <property type="evidence" value="ECO:0007669"/>
    <property type="project" value="UniProtKB-KW"/>
</dbReference>
<dbReference type="GO" id="GO:0016020">
    <property type="term" value="C:membrane"/>
    <property type="evidence" value="ECO:0007669"/>
    <property type="project" value="UniProtKB-SubCell"/>
</dbReference>
<comment type="subcellular location">
    <subcellularLocation>
        <location evidence="1">Membrane</location>
        <topology evidence="1">Multi-pass membrane protein</topology>
    </subcellularLocation>
</comment>
<evidence type="ECO:0000256" key="2">
    <source>
        <dbReference type="ARBA" id="ARBA00008807"/>
    </source>
</evidence>
<feature type="coiled-coil region" evidence="9">
    <location>
        <begin position="53"/>
        <end position="80"/>
    </location>
</feature>